<dbReference type="GO" id="GO:0009279">
    <property type="term" value="C:cell outer membrane"/>
    <property type="evidence" value="ECO:0007669"/>
    <property type="project" value="TreeGrafter"/>
</dbReference>
<evidence type="ECO:0000313" key="9">
    <source>
        <dbReference type="Proteomes" id="UP000516370"/>
    </source>
</evidence>
<name>A0A7H1JAF5_9GAMM</name>
<dbReference type="InterPro" id="IPR034718">
    <property type="entry name" value="RlpA"/>
</dbReference>
<dbReference type="NCBIfam" id="TIGR00413">
    <property type="entry name" value="rlpA"/>
    <property type="match status" value="1"/>
</dbReference>
<evidence type="ECO:0000256" key="6">
    <source>
        <dbReference type="SAM" id="MobiDB-lite"/>
    </source>
</evidence>
<dbReference type="FunFam" id="2.40.40.10:FF:000003">
    <property type="entry name" value="Endolytic peptidoglycan transglycosylase RlpA"/>
    <property type="match status" value="1"/>
</dbReference>
<dbReference type="PROSITE" id="PS51724">
    <property type="entry name" value="SPOR"/>
    <property type="match status" value="1"/>
</dbReference>
<dbReference type="SUPFAM" id="SSF110997">
    <property type="entry name" value="Sporulation related repeat"/>
    <property type="match status" value="1"/>
</dbReference>
<dbReference type="Gene3D" id="2.40.40.10">
    <property type="entry name" value="RlpA-like domain"/>
    <property type="match status" value="1"/>
</dbReference>
<keyword evidence="3 4" id="KW-0961">Cell wall biogenesis/degradation</keyword>
<dbReference type="PANTHER" id="PTHR34183">
    <property type="entry name" value="ENDOLYTIC PEPTIDOGLYCAN TRANSGLYCOSYLASE RLPA"/>
    <property type="match status" value="1"/>
</dbReference>
<evidence type="ECO:0000259" key="7">
    <source>
        <dbReference type="PROSITE" id="PS51724"/>
    </source>
</evidence>
<dbReference type="CDD" id="cd22268">
    <property type="entry name" value="DPBB_RlpA-like"/>
    <property type="match status" value="1"/>
</dbReference>
<dbReference type="KEGG" id="mard:IBG28_07625"/>
<dbReference type="PANTHER" id="PTHR34183:SF1">
    <property type="entry name" value="ENDOLYTIC PEPTIDOGLYCAN TRANSGLYCOSYLASE RLPA"/>
    <property type="match status" value="1"/>
</dbReference>
<protein>
    <recommendedName>
        <fullName evidence="4">Endolytic peptidoglycan transglycosylase RlpA</fullName>
        <ecNumber evidence="4">4.2.2.-</ecNumber>
    </recommendedName>
</protein>
<dbReference type="EMBL" id="CP061081">
    <property type="protein sequence ID" value="QNT07471.1"/>
    <property type="molecule type" value="Genomic_DNA"/>
</dbReference>
<dbReference type="AlphaFoldDB" id="A0A7H1JAF5"/>
<feature type="region of interest" description="Disordered" evidence="6">
    <location>
        <begin position="51"/>
        <end position="74"/>
    </location>
</feature>
<dbReference type="RefSeq" id="WP_111606623.1">
    <property type="nucleotide sequence ID" value="NZ_BMLJ01000007.1"/>
</dbReference>
<dbReference type="HAMAP" id="MF_02071">
    <property type="entry name" value="RlpA"/>
    <property type="match status" value="1"/>
</dbReference>
<dbReference type="GO" id="GO:0071555">
    <property type="term" value="P:cell wall organization"/>
    <property type="evidence" value="ECO:0007669"/>
    <property type="project" value="UniProtKB-KW"/>
</dbReference>
<evidence type="ECO:0000256" key="3">
    <source>
        <dbReference type="ARBA" id="ARBA00023316"/>
    </source>
</evidence>
<dbReference type="Pfam" id="PF05036">
    <property type="entry name" value="SPOR"/>
    <property type="match status" value="1"/>
</dbReference>
<dbReference type="GO" id="GO:0042834">
    <property type="term" value="F:peptidoglycan binding"/>
    <property type="evidence" value="ECO:0007669"/>
    <property type="project" value="InterPro"/>
</dbReference>
<evidence type="ECO:0000256" key="5">
    <source>
        <dbReference type="RuleBase" id="RU003495"/>
    </source>
</evidence>
<dbReference type="InterPro" id="IPR009009">
    <property type="entry name" value="RlpA-like_DPBB"/>
</dbReference>
<feature type="signal peptide" evidence="4">
    <location>
        <begin position="1"/>
        <end position="18"/>
    </location>
</feature>
<evidence type="ECO:0000256" key="1">
    <source>
        <dbReference type="ARBA" id="ARBA00022729"/>
    </source>
</evidence>
<keyword evidence="2 4" id="KW-0456">Lyase</keyword>
<feature type="chain" id="PRO_5029061913" description="Endolytic peptidoglycan transglycosylase RlpA" evidence="4">
    <location>
        <begin position="19"/>
        <end position="314"/>
    </location>
</feature>
<organism evidence="8 9">
    <name type="scientific">Marinomonas arctica</name>
    <dbReference type="NCBI Taxonomy" id="383750"/>
    <lineage>
        <taxon>Bacteria</taxon>
        <taxon>Pseudomonadati</taxon>
        <taxon>Pseudomonadota</taxon>
        <taxon>Gammaproteobacteria</taxon>
        <taxon>Oceanospirillales</taxon>
        <taxon>Oceanospirillaceae</taxon>
        <taxon>Marinomonas</taxon>
    </lineage>
</organism>
<evidence type="ECO:0000256" key="2">
    <source>
        <dbReference type="ARBA" id="ARBA00023239"/>
    </source>
</evidence>
<gene>
    <name evidence="4" type="primary">rlpA</name>
    <name evidence="8" type="ORF">IBG28_07625</name>
</gene>
<dbReference type="InterPro" id="IPR036908">
    <property type="entry name" value="RlpA-like_sf"/>
</dbReference>
<dbReference type="SUPFAM" id="SSF50685">
    <property type="entry name" value="Barwin-like endoglucanases"/>
    <property type="match status" value="1"/>
</dbReference>
<feature type="domain" description="SPOR" evidence="7">
    <location>
        <begin position="233"/>
        <end position="312"/>
    </location>
</feature>
<dbReference type="OrthoDB" id="9779128at2"/>
<sequence length="314" mass="34396" precursor="true">MKIINMLFVAGLSLLVLNGCMSTRHVLGKDEIDYEKASGGGRYTILQDHGPTGDFNTDNIPEPVPKWEPKSRGGNKSPYEVWGNQYWVMASAQGYVAEGKASWYGNKFHGHKTSNGETYDMYGFSAAHKSLPLPTYVKVTNLDNHRSVIVRVNDRGPFHGDRLIDLSYAAAARLDYHKKGVARVRVEAITPAKGDVYRPSKAVLETPAKQVKGLPAKALPTVSSLSKGSTSASSDIVFSHLQVGAFSAEESANKLKQRLFEAFDTSIKVTIHKQDDGLYKVLAGPFESQGSLAEWQQKLQQEGFGSPVRVALLP</sequence>
<keyword evidence="1 4" id="KW-0732">Signal</keyword>
<dbReference type="Pfam" id="PF03330">
    <property type="entry name" value="DPBB_1"/>
    <property type="match status" value="1"/>
</dbReference>
<dbReference type="Proteomes" id="UP000516370">
    <property type="component" value="Chromosome"/>
</dbReference>
<evidence type="ECO:0000256" key="4">
    <source>
        <dbReference type="HAMAP-Rule" id="MF_02071"/>
    </source>
</evidence>
<evidence type="ECO:0000313" key="8">
    <source>
        <dbReference type="EMBL" id="QNT07471.1"/>
    </source>
</evidence>
<dbReference type="GO" id="GO:0008932">
    <property type="term" value="F:lytic endotransglycosylase activity"/>
    <property type="evidence" value="ECO:0007669"/>
    <property type="project" value="UniProtKB-UniRule"/>
</dbReference>
<dbReference type="InterPro" id="IPR007730">
    <property type="entry name" value="SPOR-like_dom"/>
</dbReference>
<dbReference type="InterPro" id="IPR036680">
    <property type="entry name" value="SPOR-like_sf"/>
</dbReference>
<reference evidence="8 9" key="1">
    <citation type="submission" date="2020-09" db="EMBL/GenBank/DDBJ databases">
        <title>Complete genome sequence of an Arctic sea ice bacterium Marinomonas arctica BSI20414.</title>
        <authorList>
            <person name="Liao L."/>
            <person name="Chen B."/>
        </authorList>
    </citation>
    <scope>NUCLEOTIDE SEQUENCE [LARGE SCALE GENOMIC DNA]</scope>
    <source>
        <strain evidence="8 9">BSI20414</strain>
    </source>
</reference>
<comment type="function">
    <text evidence="4">Lytic transglycosylase with a strong preference for naked glycan strands that lack stem peptides.</text>
</comment>
<dbReference type="GO" id="GO:0000270">
    <property type="term" value="P:peptidoglycan metabolic process"/>
    <property type="evidence" value="ECO:0007669"/>
    <property type="project" value="UniProtKB-UniRule"/>
</dbReference>
<dbReference type="Gene3D" id="3.30.70.1070">
    <property type="entry name" value="Sporulation related repeat"/>
    <property type="match status" value="1"/>
</dbReference>
<keyword evidence="9" id="KW-1185">Reference proteome</keyword>
<dbReference type="InterPro" id="IPR012997">
    <property type="entry name" value="RplA"/>
</dbReference>
<dbReference type="EC" id="4.2.2.-" evidence="4"/>
<comment type="similarity">
    <text evidence="4 5">Belongs to the RlpA family.</text>
</comment>
<proteinExistence type="inferred from homology"/>
<accession>A0A7H1JAF5</accession>